<evidence type="ECO:0000256" key="8">
    <source>
        <dbReference type="SAM" id="MobiDB-lite"/>
    </source>
</evidence>
<organism evidence="10 11">
    <name type="scientific">Morchella conica CCBAS932</name>
    <dbReference type="NCBI Taxonomy" id="1392247"/>
    <lineage>
        <taxon>Eukaryota</taxon>
        <taxon>Fungi</taxon>
        <taxon>Dikarya</taxon>
        <taxon>Ascomycota</taxon>
        <taxon>Pezizomycotina</taxon>
        <taxon>Pezizomycetes</taxon>
        <taxon>Pezizales</taxon>
        <taxon>Morchellaceae</taxon>
        <taxon>Morchella</taxon>
    </lineage>
</organism>
<dbReference type="OrthoDB" id="437078at2759"/>
<feature type="compositionally biased region" description="Polar residues" evidence="8">
    <location>
        <begin position="184"/>
        <end position="198"/>
    </location>
</feature>
<comment type="subcellular location">
    <subcellularLocation>
        <location evidence="1 7">Nucleus</location>
    </subcellularLocation>
</comment>
<dbReference type="STRING" id="1392247.A0A3N4LG64"/>
<keyword evidence="3 7" id="KW-0227">DNA damage</keyword>
<evidence type="ECO:0000313" key="10">
    <source>
        <dbReference type="EMBL" id="RPB16945.1"/>
    </source>
</evidence>
<feature type="region of interest" description="Disordered" evidence="8">
    <location>
        <begin position="153"/>
        <end position="231"/>
    </location>
</feature>
<evidence type="ECO:0000259" key="9">
    <source>
        <dbReference type="Pfam" id="PF07962"/>
    </source>
</evidence>
<proteinExistence type="inferred from homology"/>
<feature type="region of interest" description="Disordered" evidence="8">
    <location>
        <begin position="243"/>
        <end position="296"/>
    </location>
</feature>
<gene>
    <name evidence="10" type="ORF">P167DRAFT_602105</name>
</gene>
<dbReference type="GO" id="GO:0031297">
    <property type="term" value="P:replication fork processing"/>
    <property type="evidence" value="ECO:0007669"/>
    <property type="project" value="UniProtKB-UniRule"/>
</dbReference>
<protein>
    <recommendedName>
        <fullName evidence="7">Chromosome segregation in meiosis protein</fullName>
    </recommendedName>
</protein>
<reference evidence="10 11" key="1">
    <citation type="journal article" date="2018" name="Nat. Ecol. Evol.">
        <title>Pezizomycetes genomes reveal the molecular basis of ectomycorrhizal truffle lifestyle.</title>
        <authorList>
            <person name="Murat C."/>
            <person name="Payen T."/>
            <person name="Noel B."/>
            <person name="Kuo A."/>
            <person name="Morin E."/>
            <person name="Chen J."/>
            <person name="Kohler A."/>
            <person name="Krizsan K."/>
            <person name="Balestrini R."/>
            <person name="Da Silva C."/>
            <person name="Montanini B."/>
            <person name="Hainaut M."/>
            <person name="Levati E."/>
            <person name="Barry K.W."/>
            <person name="Belfiori B."/>
            <person name="Cichocki N."/>
            <person name="Clum A."/>
            <person name="Dockter R.B."/>
            <person name="Fauchery L."/>
            <person name="Guy J."/>
            <person name="Iotti M."/>
            <person name="Le Tacon F."/>
            <person name="Lindquist E.A."/>
            <person name="Lipzen A."/>
            <person name="Malagnac F."/>
            <person name="Mello A."/>
            <person name="Molinier V."/>
            <person name="Miyauchi S."/>
            <person name="Poulain J."/>
            <person name="Riccioni C."/>
            <person name="Rubini A."/>
            <person name="Sitrit Y."/>
            <person name="Splivallo R."/>
            <person name="Traeger S."/>
            <person name="Wang M."/>
            <person name="Zifcakova L."/>
            <person name="Wipf D."/>
            <person name="Zambonelli A."/>
            <person name="Paolocci F."/>
            <person name="Nowrousian M."/>
            <person name="Ottonello S."/>
            <person name="Baldrian P."/>
            <person name="Spatafora J.W."/>
            <person name="Henrissat B."/>
            <person name="Nagy L.G."/>
            <person name="Aury J.M."/>
            <person name="Wincker P."/>
            <person name="Grigoriev I.V."/>
            <person name="Bonfante P."/>
            <person name="Martin F.M."/>
        </authorList>
    </citation>
    <scope>NUCLEOTIDE SEQUENCE [LARGE SCALE GENOMIC DNA]</scope>
    <source>
        <strain evidence="10 11">CCBAS932</strain>
    </source>
</reference>
<dbReference type="InParanoid" id="A0A3N4LG64"/>
<evidence type="ECO:0000256" key="1">
    <source>
        <dbReference type="ARBA" id="ARBA00004123"/>
    </source>
</evidence>
<sequence>MPVVDSNTTTALGDDYMEDDLFDYNAEISDIDISTRAPTAPAEKKDTLGIDEEVKIRRKRVTVKLDEERLMSSLGIPKLRQDAPRKLKFKGKGHEYRDTARLLSYYQFWADDLYKKAKFRDTLKIIEKLGHSKSMKDQRLNWIEESKRKERLLRVGAEDGDEIPSEEPRKDGPDNQDDSDLYSFPQQRVTGTETQGVSIGQAHANPSGALFLSGSVEDGSDDEDFGVGPDDEELDALMNMERATASGDVSLAPSREAGKDKTNKSVNTALAASTPLGDDFEDEMEVMADFGPPPDW</sequence>
<dbReference type="Pfam" id="PF07962">
    <property type="entry name" value="Swi3"/>
    <property type="match status" value="1"/>
</dbReference>
<dbReference type="PANTHER" id="PTHR13220">
    <property type="entry name" value="TIMELESS INTERACTING-RELATED"/>
    <property type="match status" value="1"/>
</dbReference>
<keyword evidence="5 7" id="KW-0539">Nucleus</keyword>
<dbReference type="EMBL" id="ML119107">
    <property type="protein sequence ID" value="RPB16945.1"/>
    <property type="molecule type" value="Genomic_DNA"/>
</dbReference>
<keyword evidence="6 7" id="KW-0131">Cell cycle</keyword>
<feature type="domain" description="Chromosome segregation in meiosis protein 3" evidence="9">
    <location>
        <begin position="64"/>
        <end position="146"/>
    </location>
</feature>
<evidence type="ECO:0000256" key="6">
    <source>
        <dbReference type="ARBA" id="ARBA00023306"/>
    </source>
</evidence>
<dbReference type="GO" id="GO:0043111">
    <property type="term" value="P:replication fork arrest"/>
    <property type="evidence" value="ECO:0007669"/>
    <property type="project" value="TreeGrafter"/>
</dbReference>
<dbReference type="GO" id="GO:0006974">
    <property type="term" value="P:DNA damage response"/>
    <property type="evidence" value="ECO:0007669"/>
    <property type="project" value="UniProtKB-KW"/>
</dbReference>
<accession>A0A3N4LG64</accession>
<dbReference type="Proteomes" id="UP000277580">
    <property type="component" value="Unassembled WGS sequence"/>
</dbReference>
<feature type="compositionally biased region" description="Acidic residues" evidence="8">
    <location>
        <begin position="218"/>
        <end position="231"/>
    </location>
</feature>
<dbReference type="AlphaFoldDB" id="A0A3N4LG64"/>
<dbReference type="PANTHER" id="PTHR13220:SF11">
    <property type="entry name" value="TIMELESS-INTERACTING PROTEIN"/>
    <property type="match status" value="1"/>
</dbReference>
<evidence type="ECO:0000313" key="11">
    <source>
        <dbReference type="Proteomes" id="UP000277580"/>
    </source>
</evidence>
<evidence type="ECO:0000256" key="2">
    <source>
        <dbReference type="ARBA" id="ARBA00006075"/>
    </source>
</evidence>
<evidence type="ECO:0000256" key="3">
    <source>
        <dbReference type="ARBA" id="ARBA00022763"/>
    </source>
</evidence>
<comment type="similarity">
    <text evidence="2 7">Belongs to the CSM3 family.</text>
</comment>
<comment type="function">
    <text evidence="7">Plays an important role in the control of DNA replication and the maintenance of replication fork stability.</text>
</comment>
<dbReference type="InterPro" id="IPR040038">
    <property type="entry name" value="TIPIN/Csm3/Swi3"/>
</dbReference>
<evidence type="ECO:0000256" key="7">
    <source>
        <dbReference type="RuleBase" id="RU366049"/>
    </source>
</evidence>
<keyword evidence="4" id="KW-0236">DNA replication inhibitor</keyword>
<name>A0A3N4LG64_9PEZI</name>
<dbReference type="InterPro" id="IPR012923">
    <property type="entry name" value="Csm3"/>
</dbReference>
<dbReference type="GO" id="GO:0003677">
    <property type="term" value="F:DNA binding"/>
    <property type="evidence" value="ECO:0007669"/>
    <property type="project" value="TreeGrafter"/>
</dbReference>
<dbReference type="GO" id="GO:0031298">
    <property type="term" value="C:replication fork protection complex"/>
    <property type="evidence" value="ECO:0007669"/>
    <property type="project" value="TreeGrafter"/>
</dbReference>
<evidence type="ECO:0000256" key="4">
    <source>
        <dbReference type="ARBA" id="ARBA00022880"/>
    </source>
</evidence>
<dbReference type="GO" id="GO:0000076">
    <property type="term" value="P:DNA replication checkpoint signaling"/>
    <property type="evidence" value="ECO:0007669"/>
    <property type="project" value="UniProtKB-UniRule"/>
</dbReference>
<keyword evidence="11" id="KW-1185">Reference proteome</keyword>
<evidence type="ECO:0000256" key="5">
    <source>
        <dbReference type="ARBA" id="ARBA00023242"/>
    </source>
</evidence>